<proteinExistence type="predicted"/>
<dbReference type="Proteomes" id="UP000295217">
    <property type="component" value="Unassembled WGS sequence"/>
</dbReference>
<feature type="region of interest" description="Disordered" evidence="1">
    <location>
        <begin position="40"/>
        <end position="96"/>
    </location>
</feature>
<evidence type="ECO:0000313" key="3">
    <source>
        <dbReference type="Proteomes" id="UP000295217"/>
    </source>
</evidence>
<dbReference type="AlphaFoldDB" id="A0A4R5A4X0"/>
<reference evidence="2 3" key="1">
    <citation type="submission" date="2019-02" db="EMBL/GenBank/DDBJ databases">
        <title>Draft genome sequences of novel Actinobacteria.</title>
        <authorList>
            <person name="Sahin N."/>
            <person name="Ay H."/>
            <person name="Saygin H."/>
        </authorList>
    </citation>
    <scope>NUCLEOTIDE SEQUENCE [LARGE SCALE GENOMIC DNA]</scope>
    <source>
        <strain evidence="2 3">8K307</strain>
    </source>
</reference>
<sequence length="201" mass="20079">MLWLLVMAVAVGGAAIIAAILTSGPSSEAILPPEAAATDVPLAQPTGPITSTPPNGDGGGGSSAPDGEHGTGSAADDGGAGDRAPPSSKDAGGVPAGWSEVTRGFGLAFTRTSVGRDAWFAAMSSWLTPEQAAEYRDVAIDTIPTGELVEIEVADPGPAAQAHGRLTYDTGMVLEVGLSYRAAAGGWLVARVELAETAGQR</sequence>
<gene>
    <name evidence="2" type="ORF">E1262_20380</name>
</gene>
<accession>A0A4R5A4X0</accession>
<organism evidence="2 3">
    <name type="scientific">Jiangella aurantiaca</name>
    <dbReference type="NCBI Taxonomy" id="2530373"/>
    <lineage>
        <taxon>Bacteria</taxon>
        <taxon>Bacillati</taxon>
        <taxon>Actinomycetota</taxon>
        <taxon>Actinomycetes</taxon>
        <taxon>Jiangellales</taxon>
        <taxon>Jiangellaceae</taxon>
        <taxon>Jiangella</taxon>
    </lineage>
</organism>
<dbReference type="RefSeq" id="WP_132104972.1">
    <property type="nucleotide sequence ID" value="NZ_SMLB01000033.1"/>
</dbReference>
<name>A0A4R5A4X0_9ACTN</name>
<dbReference type="EMBL" id="SMLB01000033">
    <property type="protein sequence ID" value="TDD66983.1"/>
    <property type="molecule type" value="Genomic_DNA"/>
</dbReference>
<evidence type="ECO:0000256" key="1">
    <source>
        <dbReference type="SAM" id="MobiDB-lite"/>
    </source>
</evidence>
<keyword evidence="3" id="KW-1185">Reference proteome</keyword>
<comment type="caution">
    <text evidence="2">The sequence shown here is derived from an EMBL/GenBank/DDBJ whole genome shotgun (WGS) entry which is preliminary data.</text>
</comment>
<evidence type="ECO:0000313" key="2">
    <source>
        <dbReference type="EMBL" id="TDD66983.1"/>
    </source>
</evidence>
<dbReference type="OrthoDB" id="5188063at2"/>
<protein>
    <submittedName>
        <fullName evidence="2">Uncharacterized protein</fullName>
    </submittedName>
</protein>